<dbReference type="SMART" id="SM00086">
    <property type="entry name" value="PAC"/>
    <property type="match status" value="5"/>
</dbReference>
<evidence type="ECO:0000259" key="9">
    <source>
        <dbReference type="PROSITE" id="PS50112"/>
    </source>
</evidence>
<keyword evidence="5" id="KW-0418">Kinase</keyword>
<sequence length="913" mass="104535">MDGNCAQESVNQAGNVTNPREEIPLHDEQNLTDSIIENLPNMVFLKDAKDLRFVRINQAGESLLGYDREDLIGKNDYDFFPEEEADFFTAKDRAVLQDGTLLDIPEEKIHTRRKGIRILHTKKIPLYDQQGRPQYLLGISEDITSRKLAEQELMKSQRAYEDLVNSIDGIVWECEFPSYRFTFVSQQAERLLGYSITQWLNEPEFFATHLHPEDRDSALSYCLQETVAKRAHELEYRMIGEDGQVIWLRDFVTVVVEDDRPVKIRGVMVDVSEQKKAEKALEESRERFRATFENAGIGIVVVDSHGYVIESNGSLQTFLGYSSHELQNMSFMEFTHEEDLQINLGYFQELKAGMRDSYTMQKRYLRKDGHVVWGNLTVTPIRYAAGEFEYAIAIIEDITATKQSQEMVNKWATIFQHTQWGVAVSPGDSYHFELVNEAFARMHGYAIKELIGQPIAKVYALEWKEQLPKIIQEIHKRGSYSFECNHHRKDGSTFPALVTVSAITDLLGRVLYRVANVIDMSELKQAEKALRDSEERFRQFADNAEDVIWLTDWVNHQVLYVNPAYEKLWGCSAQALYQNPMEWVNLIHLEDRPKVVDSFMNILATGHFDQEYRIIRADGSIRWIRDRGFPIRDQQGNPYRIGGYAQDITDRKILEEANQRHNQKLEEEVKRRTERIKELEQRRMQVEKLAALGEIAAGVAHEINNPLASIGQSLEVLKRALPVTHPRYKYIGKIHDSVDRMAHIVRQLYQLYRPDSPSLEPVPIHEILQSAIEIMKDSAKRHGVSLLENIPNSLPFAKISRTSMTQVLCNIIQNALDVSHRNRVIHIGIEEHADSVVVLVSDQGPGISPEVAPRIFDPFFTTKEGTSTEGGLGLGLAVSHRLMESCGGSIDFSTELEYGTTFRITIPLHKAAS</sequence>
<dbReference type="InterPro" id="IPR052162">
    <property type="entry name" value="Sensor_kinase/Photoreceptor"/>
</dbReference>
<dbReference type="Proteomes" id="UP001250932">
    <property type="component" value="Unassembled WGS sequence"/>
</dbReference>
<keyword evidence="4" id="KW-0808">Transferase</keyword>
<dbReference type="Pfam" id="PF13426">
    <property type="entry name" value="PAS_9"/>
    <property type="match status" value="1"/>
</dbReference>
<dbReference type="PRINTS" id="PR00344">
    <property type="entry name" value="BCTRLSENSOR"/>
</dbReference>
<feature type="domain" description="PAS" evidence="9">
    <location>
        <begin position="284"/>
        <end position="339"/>
    </location>
</feature>
<evidence type="ECO:0000256" key="3">
    <source>
        <dbReference type="ARBA" id="ARBA00022553"/>
    </source>
</evidence>
<dbReference type="CDD" id="cd00075">
    <property type="entry name" value="HATPase"/>
    <property type="match status" value="1"/>
</dbReference>
<comment type="caution">
    <text evidence="11">The sequence shown here is derived from an EMBL/GenBank/DDBJ whole genome shotgun (WGS) entry which is preliminary data.</text>
</comment>
<evidence type="ECO:0000256" key="2">
    <source>
        <dbReference type="ARBA" id="ARBA00012438"/>
    </source>
</evidence>
<accession>A0ABU3K7A2</accession>
<feature type="domain" description="PAS" evidence="9">
    <location>
        <begin position="28"/>
        <end position="99"/>
    </location>
</feature>
<dbReference type="InterPro" id="IPR003661">
    <property type="entry name" value="HisK_dim/P_dom"/>
</dbReference>
<feature type="domain" description="PAC" evidence="10">
    <location>
        <begin position="103"/>
        <end position="155"/>
    </location>
</feature>
<dbReference type="InterPro" id="IPR013767">
    <property type="entry name" value="PAS_fold"/>
</dbReference>
<gene>
    <name evidence="11" type="ORF">PPG34_07765</name>
</gene>
<protein>
    <recommendedName>
        <fullName evidence="2">histidine kinase</fullName>
        <ecNumber evidence="2">2.7.13.3</ecNumber>
    </recommendedName>
</protein>
<evidence type="ECO:0000256" key="7">
    <source>
        <dbReference type="SAM" id="MobiDB-lite"/>
    </source>
</evidence>
<evidence type="ECO:0000256" key="4">
    <source>
        <dbReference type="ARBA" id="ARBA00022679"/>
    </source>
</evidence>
<dbReference type="SUPFAM" id="SSF47384">
    <property type="entry name" value="Homodimeric domain of signal transducing histidine kinase"/>
    <property type="match status" value="1"/>
</dbReference>
<dbReference type="SUPFAM" id="SSF55785">
    <property type="entry name" value="PYP-like sensor domain (PAS domain)"/>
    <property type="match status" value="5"/>
</dbReference>
<dbReference type="Pfam" id="PF08448">
    <property type="entry name" value="PAS_4"/>
    <property type="match status" value="1"/>
</dbReference>
<dbReference type="EC" id="2.7.13.3" evidence="2"/>
<dbReference type="SUPFAM" id="SSF55874">
    <property type="entry name" value="ATPase domain of HSP90 chaperone/DNA topoisomerase II/histidine kinase"/>
    <property type="match status" value="1"/>
</dbReference>
<dbReference type="Pfam" id="PF00989">
    <property type="entry name" value="PAS"/>
    <property type="match status" value="1"/>
</dbReference>
<dbReference type="EMBL" id="JAQOUE010000001">
    <property type="protein sequence ID" value="MDT7042245.1"/>
    <property type="molecule type" value="Genomic_DNA"/>
</dbReference>
<evidence type="ECO:0000256" key="1">
    <source>
        <dbReference type="ARBA" id="ARBA00000085"/>
    </source>
</evidence>
<evidence type="ECO:0000313" key="12">
    <source>
        <dbReference type="Proteomes" id="UP001250932"/>
    </source>
</evidence>
<feature type="domain" description="PAS" evidence="9">
    <location>
        <begin position="435"/>
        <end position="478"/>
    </location>
</feature>
<dbReference type="InterPro" id="IPR035965">
    <property type="entry name" value="PAS-like_dom_sf"/>
</dbReference>
<dbReference type="InterPro" id="IPR036097">
    <property type="entry name" value="HisK_dim/P_sf"/>
</dbReference>
<dbReference type="InterPro" id="IPR001610">
    <property type="entry name" value="PAC"/>
</dbReference>
<dbReference type="CDD" id="cd00082">
    <property type="entry name" value="HisKA"/>
    <property type="match status" value="1"/>
</dbReference>
<dbReference type="InterPro" id="IPR003594">
    <property type="entry name" value="HATPase_dom"/>
</dbReference>
<evidence type="ECO:0000259" key="10">
    <source>
        <dbReference type="PROSITE" id="PS50113"/>
    </source>
</evidence>
<dbReference type="SMART" id="SM00091">
    <property type="entry name" value="PAS"/>
    <property type="match status" value="5"/>
</dbReference>
<feature type="domain" description="Histidine kinase" evidence="8">
    <location>
        <begin position="698"/>
        <end position="910"/>
    </location>
</feature>
<organism evidence="11 12">
    <name type="scientific">Candidatus Nitronereus thalassa</name>
    <dbReference type="NCBI Taxonomy" id="3020898"/>
    <lineage>
        <taxon>Bacteria</taxon>
        <taxon>Pseudomonadati</taxon>
        <taxon>Nitrospirota</taxon>
        <taxon>Nitrospiria</taxon>
        <taxon>Nitrospirales</taxon>
        <taxon>Nitrospiraceae</taxon>
        <taxon>Candidatus Nitronereus</taxon>
    </lineage>
</organism>
<dbReference type="Gene3D" id="3.30.450.20">
    <property type="entry name" value="PAS domain"/>
    <property type="match status" value="5"/>
</dbReference>
<feature type="region of interest" description="Disordered" evidence="7">
    <location>
        <begin position="1"/>
        <end position="23"/>
    </location>
</feature>
<feature type="coiled-coil region" evidence="6">
    <location>
        <begin position="651"/>
        <end position="689"/>
    </location>
</feature>
<feature type="domain" description="PAC" evidence="10">
    <location>
        <begin position="480"/>
        <end position="532"/>
    </location>
</feature>
<dbReference type="Gene3D" id="1.10.287.130">
    <property type="match status" value="1"/>
</dbReference>
<dbReference type="Gene3D" id="3.30.565.10">
    <property type="entry name" value="Histidine kinase-like ATPase, C-terminal domain"/>
    <property type="match status" value="1"/>
</dbReference>
<keyword evidence="6" id="KW-0175">Coiled coil</keyword>
<dbReference type="Pfam" id="PF08447">
    <property type="entry name" value="PAS_3"/>
    <property type="match status" value="2"/>
</dbReference>
<reference evidence="11 12" key="1">
    <citation type="journal article" date="2023" name="ISME J.">
        <title>Cultivation and genomic characterization of novel and ubiquitous marine nitrite-oxidizing bacteria from the Nitrospirales.</title>
        <authorList>
            <person name="Mueller A.J."/>
            <person name="Daebeler A."/>
            <person name="Herbold C.W."/>
            <person name="Kirkegaard R.H."/>
            <person name="Daims H."/>
        </authorList>
    </citation>
    <scope>NUCLEOTIDE SEQUENCE [LARGE SCALE GENOMIC DNA]</scope>
    <source>
        <strain evidence="11 12">EB</strain>
    </source>
</reference>
<evidence type="ECO:0000313" key="11">
    <source>
        <dbReference type="EMBL" id="MDT7042245.1"/>
    </source>
</evidence>
<feature type="domain" description="PAS" evidence="9">
    <location>
        <begin position="156"/>
        <end position="230"/>
    </location>
</feature>
<dbReference type="InterPro" id="IPR036890">
    <property type="entry name" value="HATPase_C_sf"/>
</dbReference>
<comment type="catalytic activity">
    <reaction evidence="1">
        <text>ATP + protein L-histidine = ADP + protein N-phospho-L-histidine.</text>
        <dbReference type="EC" id="2.7.13.3"/>
    </reaction>
</comment>
<keyword evidence="12" id="KW-1185">Reference proteome</keyword>
<evidence type="ECO:0000256" key="6">
    <source>
        <dbReference type="SAM" id="Coils"/>
    </source>
</evidence>
<dbReference type="PROSITE" id="PS50113">
    <property type="entry name" value="PAC"/>
    <property type="match status" value="5"/>
</dbReference>
<dbReference type="InterPro" id="IPR000700">
    <property type="entry name" value="PAS-assoc_C"/>
</dbReference>
<evidence type="ECO:0000256" key="5">
    <source>
        <dbReference type="ARBA" id="ARBA00022777"/>
    </source>
</evidence>
<dbReference type="NCBIfam" id="TIGR00229">
    <property type="entry name" value="sensory_box"/>
    <property type="match status" value="5"/>
</dbReference>
<dbReference type="Pfam" id="PF02518">
    <property type="entry name" value="HATPase_c"/>
    <property type="match status" value="1"/>
</dbReference>
<keyword evidence="3" id="KW-0597">Phosphoprotein</keyword>
<dbReference type="SMART" id="SM00387">
    <property type="entry name" value="HATPase_c"/>
    <property type="match status" value="1"/>
</dbReference>
<dbReference type="InterPro" id="IPR013655">
    <property type="entry name" value="PAS_fold_3"/>
</dbReference>
<dbReference type="InterPro" id="IPR004358">
    <property type="entry name" value="Sig_transdc_His_kin-like_C"/>
</dbReference>
<dbReference type="Pfam" id="PF00512">
    <property type="entry name" value="HisKA"/>
    <property type="match status" value="1"/>
</dbReference>
<name>A0ABU3K7A2_9BACT</name>
<dbReference type="InterPro" id="IPR013656">
    <property type="entry name" value="PAS_4"/>
</dbReference>
<dbReference type="PROSITE" id="PS50109">
    <property type="entry name" value="HIS_KIN"/>
    <property type="match status" value="1"/>
</dbReference>
<dbReference type="PANTHER" id="PTHR43304">
    <property type="entry name" value="PHYTOCHROME-LIKE PROTEIN CPH1"/>
    <property type="match status" value="1"/>
</dbReference>
<feature type="compositionally biased region" description="Polar residues" evidence="7">
    <location>
        <begin position="1"/>
        <end position="18"/>
    </location>
</feature>
<feature type="domain" description="PAC" evidence="10">
    <location>
        <begin position="358"/>
        <end position="410"/>
    </location>
</feature>
<proteinExistence type="predicted"/>
<dbReference type="PANTHER" id="PTHR43304:SF1">
    <property type="entry name" value="PAC DOMAIN-CONTAINING PROTEIN"/>
    <property type="match status" value="1"/>
</dbReference>
<dbReference type="InterPro" id="IPR000014">
    <property type="entry name" value="PAS"/>
</dbReference>
<dbReference type="SMART" id="SM00388">
    <property type="entry name" value="HisKA"/>
    <property type="match status" value="1"/>
</dbReference>
<evidence type="ECO:0000259" key="8">
    <source>
        <dbReference type="PROSITE" id="PS50109"/>
    </source>
</evidence>
<feature type="domain" description="PAC" evidence="10">
    <location>
        <begin position="232"/>
        <end position="283"/>
    </location>
</feature>
<feature type="domain" description="PAC" evidence="10">
    <location>
        <begin position="608"/>
        <end position="660"/>
    </location>
</feature>
<feature type="domain" description="PAS" evidence="9">
    <location>
        <begin position="533"/>
        <end position="606"/>
    </location>
</feature>
<dbReference type="RefSeq" id="WP_313832622.1">
    <property type="nucleotide sequence ID" value="NZ_JAQOUE010000001.1"/>
</dbReference>
<dbReference type="InterPro" id="IPR005467">
    <property type="entry name" value="His_kinase_dom"/>
</dbReference>
<dbReference type="PROSITE" id="PS50112">
    <property type="entry name" value="PAS"/>
    <property type="match status" value="5"/>
</dbReference>
<dbReference type="CDD" id="cd00130">
    <property type="entry name" value="PAS"/>
    <property type="match status" value="5"/>
</dbReference>